<keyword evidence="1" id="KW-0472">Membrane</keyword>
<dbReference type="PANTHER" id="PTHR11328">
    <property type="entry name" value="MAJOR FACILITATOR SUPERFAMILY DOMAIN-CONTAINING PROTEIN"/>
    <property type="match status" value="1"/>
</dbReference>
<sequence length="515" mass="58080">MEKRKIKLVNYLAYGSTDFLGAGAFALTAAWLLYFYTTFCGLTPVQAGSIFAIARFVDAIAAPVMGYITDNFHKTKLGKKFGRRRFFLLISIPLVLCYSLIWVSGMSYWYYLLTYIAFEIVYTMVLIPYETLASEMTTDFKKRAKFTGARMFTAQLSAVFAAFIPGRLVEALGKDDPMTFLYAGTIFTVIFVCVLTFVYKFTWERPLEDILNEEVQGEKIPFFENVKKVYIDLISTLRVRVFRQHLGMYLGAYLSQDIFNAVFTYFIVFSLSQDAVAASNLMTVMYLLQIFGVWLAMTMTLKLNPAPAYRLAISLFMIGVIGYLVVYYANPSNLMLMLFILIGVAGLGRGGLNFIPWNNYPFIPDVDEVLTGQRREGVFAGMMTFIRKASQALAVFLVSFILQEAGFVSGKDVQSASALNAIVAILTIGTLIFLVGGFLISYRYKLTKENHTILLNEISRLKSGGSMSHVDATTRKVVEQLSGWQYEKLWGNNPVGYKNRVAYRSLQDKKKSKTS</sequence>
<feature type="transmembrane region" description="Helical" evidence="1">
    <location>
        <begin position="180"/>
        <end position="199"/>
    </location>
</feature>
<evidence type="ECO:0000256" key="1">
    <source>
        <dbReference type="SAM" id="Phobius"/>
    </source>
</evidence>
<evidence type="ECO:0000313" key="3">
    <source>
        <dbReference type="Proteomes" id="UP000182762"/>
    </source>
</evidence>
<keyword evidence="1" id="KW-0812">Transmembrane</keyword>
<dbReference type="SUPFAM" id="SSF103473">
    <property type="entry name" value="MFS general substrate transporter"/>
    <property type="match status" value="1"/>
</dbReference>
<feature type="transmembrane region" description="Helical" evidence="1">
    <location>
        <begin position="392"/>
        <end position="409"/>
    </location>
</feature>
<organism evidence="2 3">
    <name type="scientific">Priestia endophytica DSM 13796</name>
    <dbReference type="NCBI Taxonomy" id="1121089"/>
    <lineage>
        <taxon>Bacteria</taxon>
        <taxon>Bacillati</taxon>
        <taxon>Bacillota</taxon>
        <taxon>Bacilli</taxon>
        <taxon>Bacillales</taxon>
        <taxon>Bacillaceae</taxon>
        <taxon>Priestia</taxon>
    </lineage>
</organism>
<feature type="transmembrane region" description="Helical" evidence="1">
    <location>
        <begin position="334"/>
        <end position="352"/>
    </location>
</feature>
<proteinExistence type="predicted"/>
<dbReference type="Gene3D" id="1.20.1250.20">
    <property type="entry name" value="MFS general substrate transporter like domains"/>
    <property type="match status" value="1"/>
</dbReference>
<dbReference type="GeneID" id="93710514"/>
<reference evidence="2 3" key="1">
    <citation type="submission" date="2016-10" db="EMBL/GenBank/DDBJ databases">
        <authorList>
            <person name="Varghese N."/>
            <person name="Submissions S."/>
        </authorList>
    </citation>
    <scope>NUCLEOTIDE SEQUENCE [LARGE SCALE GENOMIC DNA]</scope>
    <source>
        <strain evidence="2 3">DSM 13796</strain>
    </source>
</reference>
<dbReference type="CDD" id="cd17332">
    <property type="entry name" value="MFS_MelB_like"/>
    <property type="match status" value="1"/>
</dbReference>
<feature type="transmembrane region" description="Helical" evidence="1">
    <location>
        <begin position="149"/>
        <end position="168"/>
    </location>
</feature>
<dbReference type="PANTHER" id="PTHR11328:SF24">
    <property type="entry name" value="MAJOR FACILITATOR SUPERFAMILY (MFS) PROFILE DOMAIN-CONTAINING PROTEIN"/>
    <property type="match status" value="1"/>
</dbReference>
<dbReference type="RefSeq" id="WP_061804986.1">
    <property type="nucleotide sequence ID" value="NZ_FOXX01000003.1"/>
</dbReference>
<dbReference type="Pfam" id="PF13347">
    <property type="entry name" value="MFS_2"/>
    <property type="match status" value="1"/>
</dbReference>
<feature type="transmembrane region" description="Helical" evidence="1">
    <location>
        <begin position="246"/>
        <end position="269"/>
    </location>
</feature>
<feature type="transmembrane region" description="Helical" evidence="1">
    <location>
        <begin position="109"/>
        <end position="129"/>
    </location>
</feature>
<accession>A0A1I5Z4C0</accession>
<keyword evidence="1" id="KW-1133">Transmembrane helix</keyword>
<feature type="transmembrane region" description="Helical" evidence="1">
    <location>
        <begin position="86"/>
        <end position="103"/>
    </location>
</feature>
<feature type="transmembrane region" description="Helical" evidence="1">
    <location>
        <begin position="12"/>
        <end position="34"/>
    </location>
</feature>
<comment type="caution">
    <text evidence="2">The sequence shown here is derived from an EMBL/GenBank/DDBJ whole genome shotgun (WGS) entry which is preliminary data.</text>
</comment>
<dbReference type="Proteomes" id="UP000182762">
    <property type="component" value="Unassembled WGS sequence"/>
</dbReference>
<evidence type="ECO:0000313" key="2">
    <source>
        <dbReference type="EMBL" id="SFQ51302.1"/>
    </source>
</evidence>
<keyword evidence="3" id="KW-1185">Reference proteome</keyword>
<protein>
    <submittedName>
        <fullName evidence="2">Oligogalacturonide transporter</fullName>
    </submittedName>
</protein>
<gene>
    <name evidence="2" type="ORF">SAMN02745910_01825</name>
</gene>
<dbReference type="InterPro" id="IPR036259">
    <property type="entry name" value="MFS_trans_sf"/>
</dbReference>
<feature type="transmembrane region" description="Helical" evidence="1">
    <location>
        <begin position="46"/>
        <end position="65"/>
    </location>
</feature>
<dbReference type="InterPro" id="IPR039672">
    <property type="entry name" value="MFS_2"/>
</dbReference>
<feature type="transmembrane region" description="Helical" evidence="1">
    <location>
        <begin position="421"/>
        <end position="442"/>
    </location>
</feature>
<dbReference type="EMBL" id="FOXX01000003">
    <property type="protein sequence ID" value="SFQ51302.1"/>
    <property type="molecule type" value="Genomic_DNA"/>
</dbReference>
<feature type="transmembrane region" description="Helical" evidence="1">
    <location>
        <begin position="275"/>
        <end position="296"/>
    </location>
</feature>
<name>A0A1I5Z4C0_9BACI</name>
<feature type="transmembrane region" description="Helical" evidence="1">
    <location>
        <begin position="308"/>
        <end position="328"/>
    </location>
</feature>